<evidence type="ECO:0000313" key="1">
    <source>
        <dbReference type="EMBL" id="MBV2127947.1"/>
    </source>
</evidence>
<evidence type="ECO:0000313" key="2">
    <source>
        <dbReference type="Proteomes" id="UP000704611"/>
    </source>
</evidence>
<organism evidence="1 2">
    <name type="scientific">Arsukibacterium indicum</name>
    <dbReference type="NCBI Taxonomy" id="2848612"/>
    <lineage>
        <taxon>Bacteria</taxon>
        <taxon>Pseudomonadati</taxon>
        <taxon>Pseudomonadota</taxon>
        <taxon>Gammaproteobacteria</taxon>
        <taxon>Chromatiales</taxon>
        <taxon>Chromatiaceae</taxon>
        <taxon>Arsukibacterium</taxon>
    </lineage>
</organism>
<dbReference type="InterPro" id="IPR009679">
    <property type="entry name" value="Phage_186_CII-like"/>
</dbReference>
<keyword evidence="2" id="KW-1185">Reference proteome</keyword>
<reference evidence="1 2" key="1">
    <citation type="submission" date="2021-06" db="EMBL/GenBank/DDBJ databases">
        <title>Rheinheimera indica sp. nov., isolated from deep-sea sediment.</title>
        <authorList>
            <person name="Wang Z."/>
            <person name="Zhang X.-Y."/>
        </authorList>
    </citation>
    <scope>NUCLEOTIDE SEQUENCE [LARGE SCALE GENOMIC DNA]</scope>
    <source>
        <strain evidence="1 2">SM2107</strain>
    </source>
</reference>
<sequence length="168" mass="18530">MSNNTLKQNTIPQCPQDAAYMLGKRHNVSDLARKLGVSPNVLGNKLNPDQEFHKLTLGEAVAITELADDNGILDAWSHLRGGVFVKLPEAVCCDEELSDQLMRVSEELGSAMAELRRAREDGVIDPMEFERIKARIMTTVTEALALKTVVHGQVRDLPRHTSTVISKA</sequence>
<accession>A0ABS6MGL0</accession>
<proteinExistence type="predicted"/>
<comment type="caution">
    <text evidence="1">The sequence shown here is derived from an EMBL/GenBank/DDBJ whole genome shotgun (WGS) entry which is preliminary data.</text>
</comment>
<gene>
    <name evidence="1" type="ORF">KQY15_02390</name>
</gene>
<dbReference type="Pfam" id="PF06892">
    <property type="entry name" value="Phage_CP76"/>
    <property type="match status" value="1"/>
</dbReference>
<dbReference type="Proteomes" id="UP000704611">
    <property type="component" value="Unassembled WGS sequence"/>
</dbReference>
<dbReference type="RefSeq" id="WP_217666860.1">
    <property type="nucleotide sequence ID" value="NZ_JAHRID010000001.1"/>
</dbReference>
<protein>
    <submittedName>
        <fullName evidence="1">Phage regulatory CII family protein</fullName>
    </submittedName>
</protein>
<name>A0ABS6MGL0_9GAMM</name>
<dbReference type="EMBL" id="JAHRID010000001">
    <property type="protein sequence ID" value="MBV2127947.1"/>
    <property type="molecule type" value="Genomic_DNA"/>
</dbReference>